<feature type="region of interest" description="Disordered" evidence="1">
    <location>
        <begin position="1"/>
        <end position="35"/>
    </location>
</feature>
<organism evidence="2 3">
    <name type="scientific">Punica granatum</name>
    <name type="common">Pomegranate</name>
    <dbReference type="NCBI Taxonomy" id="22663"/>
    <lineage>
        <taxon>Eukaryota</taxon>
        <taxon>Viridiplantae</taxon>
        <taxon>Streptophyta</taxon>
        <taxon>Embryophyta</taxon>
        <taxon>Tracheophyta</taxon>
        <taxon>Spermatophyta</taxon>
        <taxon>Magnoliopsida</taxon>
        <taxon>eudicotyledons</taxon>
        <taxon>Gunneridae</taxon>
        <taxon>Pentapetalae</taxon>
        <taxon>rosids</taxon>
        <taxon>malvids</taxon>
        <taxon>Myrtales</taxon>
        <taxon>Lythraceae</taxon>
        <taxon>Punica</taxon>
    </lineage>
</organism>
<dbReference type="AlphaFoldDB" id="A0A2I0KZB6"/>
<protein>
    <submittedName>
        <fullName evidence="2">Uncharacterized protein</fullName>
    </submittedName>
</protein>
<gene>
    <name evidence="2" type="ORF">CRG98_005802</name>
</gene>
<reference evidence="2 3" key="1">
    <citation type="submission" date="2017-11" db="EMBL/GenBank/DDBJ databases">
        <title>De-novo sequencing of pomegranate (Punica granatum L.) genome.</title>
        <authorList>
            <person name="Akparov Z."/>
            <person name="Amiraslanov A."/>
            <person name="Hajiyeva S."/>
            <person name="Abbasov M."/>
            <person name="Kaur K."/>
            <person name="Hamwieh A."/>
            <person name="Solovyev V."/>
            <person name="Salamov A."/>
            <person name="Braich B."/>
            <person name="Kosarev P."/>
            <person name="Mahmoud A."/>
            <person name="Hajiyev E."/>
            <person name="Babayeva S."/>
            <person name="Izzatullayeva V."/>
            <person name="Mammadov A."/>
            <person name="Mammadov A."/>
            <person name="Sharifova S."/>
            <person name="Ojaghi J."/>
            <person name="Eynullazada K."/>
            <person name="Bayramov B."/>
            <person name="Abdulazimova A."/>
            <person name="Shahmuradov I."/>
        </authorList>
    </citation>
    <scope>NUCLEOTIDE SEQUENCE [LARGE SCALE GENOMIC DNA]</scope>
    <source>
        <strain evidence="3">cv. AG2017</strain>
        <tissue evidence="2">Leaf</tissue>
    </source>
</reference>
<feature type="compositionally biased region" description="Polar residues" evidence="1">
    <location>
        <begin position="19"/>
        <end position="30"/>
    </location>
</feature>
<evidence type="ECO:0000313" key="3">
    <source>
        <dbReference type="Proteomes" id="UP000233551"/>
    </source>
</evidence>
<name>A0A2I0KZB6_PUNGR</name>
<accession>A0A2I0KZB6</accession>
<keyword evidence="3" id="KW-1185">Reference proteome</keyword>
<proteinExistence type="predicted"/>
<evidence type="ECO:0000313" key="2">
    <source>
        <dbReference type="EMBL" id="PKI73818.1"/>
    </source>
</evidence>
<evidence type="ECO:0000256" key="1">
    <source>
        <dbReference type="SAM" id="MobiDB-lite"/>
    </source>
</evidence>
<dbReference type="EMBL" id="PGOL01000250">
    <property type="protein sequence ID" value="PKI73818.1"/>
    <property type="molecule type" value="Genomic_DNA"/>
</dbReference>
<sequence length="135" mass="14898">MNSTNMPRITYNREGQGGVSISLSDAQPSRNKGRYSEYMSRVVHRPERTFTAQRTSNPKTRSLILAPLLGHVRRACLRIRPPGIGFSYAANSPPKIHRHHPEAVGSDASHLLIRGSILLTSNQALLAIKLAALHL</sequence>
<comment type="caution">
    <text evidence="2">The sequence shown here is derived from an EMBL/GenBank/DDBJ whole genome shotgun (WGS) entry which is preliminary data.</text>
</comment>
<dbReference type="Proteomes" id="UP000233551">
    <property type="component" value="Unassembled WGS sequence"/>
</dbReference>